<accession>A0A553N8Z2</accession>
<keyword evidence="2" id="KW-0325">Glycoprotein</keyword>
<dbReference type="Proteomes" id="UP000318571">
    <property type="component" value="Chromosome 8"/>
</dbReference>
<evidence type="ECO:0000256" key="1">
    <source>
        <dbReference type="ARBA" id="ARBA00005964"/>
    </source>
</evidence>
<dbReference type="Pfam" id="PF00135">
    <property type="entry name" value="COesterase"/>
    <property type="match status" value="1"/>
</dbReference>
<evidence type="ECO:0000313" key="5">
    <source>
        <dbReference type="EMBL" id="TRY61904.1"/>
    </source>
</evidence>
<organism evidence="5 6">
    <name type="scientific">Tigriopus californicus</name>
    <name type="common">Marine copepod</name>
    <dbReference type="NCBI Taxonomy" id="6832"/>
    <lineage>
        <taxon>Eukaryota</taxon>
        <taxon>Metazoa</taxon>
        <taxon>Ecdysozoa</taxon>
        <taxon>Arthropoda</taxon>
        <taxon>Crustacea</taxon>
        <taxon>Multicrustacea</taxon>
        <taxon>Hexanauplia</taxon>
        <taxon>Copepoda</taxon>
        <taxon>Harpacticoida</taxon>
        <taxon>Harpacticidae</taxon>
        <taxon>Tigriopus</taxon>
    </lineage>
</organism>
<proteinExistence type="inferred from homology"/>
<evidence type="ECO:0000256" key="2">
    <source>
        <dbReference type="ARBA" id="ARBA00023180"/>
    </source>
</evidence>
<name>A0A553N8Z2_TIGCA</name>
<dbReference type="SUPFAM" id="SSF53474">
    <property type="entry name" value="alpha/beta-Hydrolases"/>
    <property type="match status" value="1"/>
</dbReference>
<evidence type="ECO:0000259" key="4">
    <source>
        <dbReference type="Pfam" id="PF00135"/>
    </source>
</evidence>
<dbReference type="InterPro" id="IPR051093">
    <property type="entry name" value="Neuroligin/BSAL"/>
</dbReference>
<dbReference type="InterPro" id="IPR002018">
    <property type="entry name" value="CarbesteraseB"/>
</dbReference>
<dbReference type="EMBL" id="VCGU01000459">
    <property type="protein sequence ID" value="TRY61904.1"/>
    <property type="molecule type" value="Genomic_DNA"/>
</dbReference>
<keyword evidence="6" id="KW-1185">Reference proteome</keyword>
<feature type="domain" description="Carboxylesterase type B" evidence="4">
    <location>
        <begin position="18"/>
        <end position="458"/>
    </location>
</feature>
<gene>
    <name evidence="5" type="ORF">TCAL_09151</name>
</gene>
<sequence length="529" mass="59510">MRTFMLACFAVLAAAEDVTVKIKQGGVKGNRQDHDHGQYYYAFKGIRYAQPPTEKLRFQAPVEVENWTGDFDATDDGNICPQYDISHSRAVGDEDCLNLNVYTPKLDNKKRAVIVYLHGGAFIMGGGASYFFGPNYLLENDVVLVTLNYRLGPLGFLATEDKAAGGNFGIMDQILALKWVKANIEKFGGDASKVTLLGEDSGAASATILAMSPMAEGLFHGVIALSGNALCDQYMQTKPQEAAADLATRLECSSEKGSDIVDCLRRQTQQDIILKSNDMYMFFSFPRWFVPNVDGVVLADTPENLLSQGRFAKVPFIIGQTKDEGAFFYRLTLNSFNNGVYDDNFIDHKLPRILPVLSNFDSKLYPITRQVRKKYFVNVDMENEDEFRPKYVEFLTDLMYTRCTDKFAKILANHSVPTYEYSFDYRGQYSIVNLQGEQVDMGVAHGDDLQYIFADIWGEDVPTPQITDMINVAWAPLAPNKNKVYHIGSKLSVDENWKKDALKFWSEDIPNIFNKKSKKAEKKAAKEEL</sequence>
<dbReference type="AlphaFoldDB" id="A0A553N8Z2"/>
<comment type="similarity">
    <text evidence="1">Belongs to the type-B carboxylesterase/lipase family.</text>
</comment>
<evidence type="ECO:0000256" key="3">
    <source>
        <dbReference type="SAM" id="SignalP"/>
    </source>
</evidence>
<feature type="signal peptide" evidence="3">
    <location>
        <begin position="1"/>
        <end position="15"/>
    </location>
</feature>
<comment type="caution">
    <text evidence="5">The sequence shown here is derived from an EMBL/GenBank/DDBJ whole genome shotgun (WGS) entry which is preliminary data.</text>
</comment>
<evidence type="ECO:0000313" key="6">
    <source>
        <dbReference type="Proteomes" id="UP000318571"/>
    </source>
</evidence>
<protein>
    <recommendedName>
        <fullName evidence="4">Carboxylesterase type B domain-containing protein</fullName>
    </recommendedName>
</protein>
<dbReference type="STRING" id="6832.A0A553N8Z2"/>
<dbReference type="OMA" id="FRPRYIE"/>
<dbReference type="Gene3D" id="3.40.50.1820">
    <property type="entry name" value="alpha/beta hydrolase"/>
    <property type="match status" value="1"/>
</dbReference>
<dbReference type="PANTHER" id="PTHR43903">
    <property type="entry name" value="NEUROLIGIN"/>
    <property type="match status" value="1"/>
</dbReference>
<keyword evidence="3" id="KW-0732">Signal</keyword>
<dbReference type="InterPro" id="IPR029058">
    <property type="entry name" value="AB_hydrolase_fold"/>
</dbReference>
<feature type="chain" id="PRO_5021910241" description="Carboxylesterase type B domain-containing protein" evidence="3">
    <location>
        <begin position="16"/>
        <end position="529"/>
    </location>
</feature>
<reference evidence="5 6" key="1">
    <citation type="journal article" date="2018" name="Nat. Ecol. Evol.">
        <title>Genomic signatures of mitonuclear coevolution across populations of Tigriopus californicus.</title>
        <authorList>
            <person name="Barreto F.S."/>
            <person name="Watson E.T."/>
            <person name="Lima T.G."/>
            <person name="Willett C.S."/>
            <person name="Edmands S."/>
            <person name="Li W."/>
            <person name="Burton R.S."/>
        </authorList>
    </citation>
    <scope>NUCLEOTIDE SEQUENCE [LARGE SCALE GENOMIC DNA]</scope>
    <source>
        <strain evidence="5 6">San Diego</strain>
    </source>
</reference>